<dbReference type="Proteomes" id="UP001497600">
    <property type="component" value="Chromosome F"/>
</dbReference>
<sequence>MLKAFGEGSRMLSSRTLAVNPARTIYLHSGKRVQGLKKNPEDVFKTHNGAVYGPSHENLQYVKAFLQDKYSISDDLALQVLTHKSFGNGIKPYNEKLAALGSKLVSLFFLKYATNQPTTNETAINGKNMDCIGMPLTKSLSERAPMAFLAQQNNLNKVMFWKSYNHDLSFGRSGELKVSAQMVYALVGAVAFSHGKVVAEQFIQDRFVNATPSLDGIASKLLEENIRSDKI</sequence>
<dbReference type="Pfam" id="PF14622">
    <property type="entry name" value="Ribonucleas_3_3"/>
    <property type="match status" value="1"/>
</dbReference>
<dbReference type="PANTHER" id="PTHR28160">
    <property type="entry name" value="54S RIBOSOMAL PROTEIN L15, MITOCHONDRIAL"/>
    <property type="match status" value="1"/>
</dbReference>
<evidence type="ECO:0000313" key="2">
    <source>
        <dbReference type="EMBL" id="CAK7912296.1"/>
    </source>
</evidence>
<keyword evidence="2" id="KW-0689">Ribosomal protein</keyword>
<dbReference type="InterPro" id="IPR036389">
    <property type="entry name" value="RNase_III_sf"/>
</dbReference>
<keyword evidence="2" id="KW-0687">Ribonucleoprotein</keyword>
<keyword evidence="3" id="KW-1185">Reference proteome</keyword>
<organism evidence="2 3">
    <name type="scientific">[Candida] anglica</name>
    <dbReference type="NCBI Taxonomy" id="148631"/>
    <lineage>
        <taxon>Eukaryota</taxon>
        <taxon>Fungi</taxon>
        <taxon>Dikarya</taxon>
        <taxon>Ascomycota</taxon>
        <taxon>Saccharomycotina</taxon>
        <taxon>Pichiomycetes</taxon>
        <taxon>Debaryomycetaceae</taxon>
        <taxon>Kurtzmaniella</taxon>
    </lineage>
</organism>
<name>A0ABP0EG76_9ASCO</name>
<dbReference type="PANTHER" id="PTHR28160:SF1">
    <property type="entry name" value="LARGE RIBOSOMAL SUBUNIT PROTEIN ML57"/>
    <property type="match status" value="1"/>
</dbReference>
<gene>
    <name evidence="2" type="primary">MRPL15</name>
    <name evidence="2" type="ORF">CAAN4_F06326</name>
</gene>
<accession>A0ABP0EG76</accession>
<evidence type="ECO:0000313" key="3">
    <source>
        <dbReference type="Proteomes" id="UP001497600"/>
    </source>
</evidence>
<dbReference type="InterPro" id="IPR000999">
    <property type="entry name" value="RNase_III_dom"/>
</dbReference>
<dbReference type="GO" id="GO:0005840">
    <property type="term" value="C:ribosome"/>
    <property type="evidence" value="ECO:0007669"/>
    <property type="project" value="UniProtKB-KW"/>
</dbReference>
<dbReference type="InterPro" id="IPR040030">
    <property type="entry name" value="Ribosomal_mL57"/>
</dbReference>
<feature type="domain" description="RNase III" evidence="1">
    <location>
        <begin position="74"/>
        <end position="209"/>
    </location>
</feature>
<evidence type="ECO:0000259" key="1">
    <source>
        <dbReference type="Pfam" id="PF14622"/>
    </source>
</evidence>
<dbReference type="EMBL" id="OZ004258">
    <property type="protein sequence ID" value="CAK7912296.1"/>
    <property type="molecule type" value="Genomic_DNA"/>
</dbReference>
<proteinExistence type="predicted"/>
<protein>
    <submittedName>
        <fullName evidence="2">54S ribosomal protein L15, mitochondrial</fullName>
    </submittedName>
</protein>
<reference evidence="2 3" key="1">
    <citation type="submission" date="2024-01" db="EMBL/GenBank/DDBJ databases">
        <authorList>
            <consortium name="Genoscope - CEA"/>
            <person name="William W."/>
        </authorList>
    </citation>
    <scope>NUCLEOTIDE SEQUENCE [LARGE SCALE GENOMIC DNA]</scope>
    <source>
        <strain evidence="2 3">29B2s-10</strain>
    </source>
</reference>
<dbReference type="Gene3D" id="1.10.1520.10">
    <property type="entry name" value="Ribonuclease III domain"/>
    <property type="match status" value="1"/>
</dbReference>
<dbReference type="SUPFAM" id="SSF69065">
    <property type="entry name" value="RNase III domain-like"/>
    <property type="match status" value="1"/>
</dbReference>